<evidence type="ECO:0000256" key="5">
    <source>
        <dbReference type="ARBA" id="ARBA00022989"/>
    </source>
</evidence>
<name>A0ABQ3KAS1_9DEIO</name>
<dbReference type="Pfam" id="PF00005">
    <property type="entry name" value="ABC_tran"/>
    <property type="match status" value="1"/>
</dbReference>
<evidence type="ECO:0000256" key="2">
    <source>
        <dbReference type="ARBA" id="ARBA00022692"/>
    </source>
</evidence>
<organism evidence="10 11">
    <name type="scientific">Deinococcus piscis</name>
    <dbReference type="NCBI Taxonomy" id="394230"/>
    <lineage>
        <taxon>Bacteria</taxon>
        <taxon>Thermotogati</taxon>
        <taxon>Deinococcota</taxon>
        <taxon>Deinococci</taxon>
        <taxon>Deinococcales</taxon>
        <taxon>Deinococcaceae</taxon>
        <taxon>Deinococcus</taxon>
    </lineage>
</organism>
<dbReference type="Gene3D" id="1.20.1560.10">
    <property type="entry name" value="ABC transporter type 1, transmembrane domain"/>
    <property type="match status" value="1"/>
</dbReference>
<comment type="subcellular location">
    <subcellularLocation>
        <location evidence="1">Cell membrane</location>
        <topology evidence="1">Multi-pass membrane protein</topology>
    </subcellularLocation>
</comment>
<dbReference type="Proteomes" id="UP000632154">
    <property type="component" value="Unassembled WGS sequence"/>
</dbReference>
<feature type="transmembrane region" description="Helical" evidence="7">
    <location>
        <begin position="119"/>
        <end position="143"/>
    </location>
</feature>
<protein>
    <submittedName>
        <fullName evidence="10">HlyB/MsbA family ABC transporter</fullName>
    </submittedName>
</protein>
<dbReference type="SUPFAM" id="SSF52540">
    <property type="entry name" value="P-loop containing nucleoside triphosphate hydrolases"/>
    <property type="match status" value="1"/>
</dbReference>
<sequence length="581" mass="64054">MSFWVILLTLLRALAPVVNLYVAKMLLDTVAAVLQGTAAGDPWTMLVSALGLQVVALGGFALVSHISQAATELLAEDLKQHCTRLILHKATRLEVPQFEDADVHNSIKRALSDVGMRPLSAMVQAITLIQTLITLLTLTAILLKLGGTIALLLLAAAVPLAWVSFYYNKSSLDVDVAFTESARMQGYLAAVMTSDQAVKELRIFPMANHLMQRWQEHYGRYRQALTALIRNRTAAHSITATLSTLFTGGATLLILKRVVEQSITVGDFMFLTGGITQLQAQFTALANFFAKSHENLLYMEQFFAFTDLEYRDPDQGELWQGEIHDIEFDRVSFTYPLTDRRVLSDISFRATRGEVVAIVGENGAGKSTLIKLLTCLYSPTSGTIRFNGKDISRYSRSSLQHHISAIFQDFGQYHLAASENITAGSPVNAANLELSSRISGANLFLEKLPKQFSNMLGRTFTDGVQLSGGQWQRIALARMYYKKASLYILDEPTSALDSHAEENIITGMEQHKSGKISILITHRMNTASRADQIIVLEQGHIIERGQHAELMRSGATYAEMYNIQAMSFSLPAQPSSLAATA</sequence>
<dbReference type="InterPro" id="IPR011527">
    <property type="entry name" value="ABC1_TM_dom"/>
</dbReference>
<evidence type="ECO:0000256" key="3">
    <source>
        <dbReference type="ARBA" id="ARBA00022741"/>
    </source>
</evidence>
<dbReference type="PROSITE" id="PS50893">
    <property type="entry name" value="ABC_TRANSPORTER_2"/>
    <property type="match status" value="1"/>
</dbReference>
<keyword evidence="3" id="KW-0547">Nucleotide-binding</keyword>
<dbReference type="SUPFAM" id="SSF90123">
    <property type="entry name" value="ABC transporter transmembrane region"/>
    <property type="match status" value="1"/>
</dbReference>
<dbReference type="EMBL" id="BNAL01000021">
    <property type="protein sequence ID" value="GHG05241.1"/>
    <property type="molecule type" value="Genomic_DNA"/>
</dbReference>
<keyword evidence="2 7" id="KW-0812">Transmembrane</keyword>
<dbReference type="Pfam" id="PF00664">
    <property type="entry name" value="ABC_membrane"/>
    <property type="match status" value="1"/>
</dbReference>
<evidence type="ECO:0000256" key="1">
    <source>
        <dbReference type="ARBA" id="ARBA00004651"/>
    </source>
</evidence>
<comment type="caution">
    <text evidence="10">The sequence shown here is derived from an EMBL/GenBank/DDBJ whole genome shotgun (WGS) entry which is preliminary data.</text>
</comment>
<dbReference type="InterPro" id="IPR039421">
    <property type="entry name" value="Type_1_exporter"/>
</dbReference>
<evidence type="ECO:0000259" key="9">
    <source>
        <dbReference type="PROSITE" id="PS50929"/>
    </source>
</evidence>
<dbReference type="Gene3D" id="3.40.50.300">
    <property type="entry name" value="P-loop containing nucleotide triphosphate hydrolases"/>
    <property type="match status" value="1"/>
</dbReference>
<keyword evidence="4" id="KW-0067">ATP-binding</keyword>
<accession>A0ABQ3KAS1</accession>
<keyword evidence="11" id="KW-1185">Reference proteome</keyword>
<evidence type="ECO:0000256" key="4">
    <source>
        <dbReference type="ARBA" id="ARBA00022840"/>
    </source>
</evidence>
<evidence type="ECO:0000313" key="10">
    <source>
        <dbReference type="EMBL" id="GHG05241.1"/>
    </source>
</evidence>
<evidence type="ECO:0000313" key="11">
    <source>
        <dbReference type="Proteomes" id="UP000632154"/>
    </source>
</evidence>
<dbReference type="PROSITE" id="PS00211">
    <property type="entry name" value="ABC_TRANSPORTER_1"/>
    <property type="match status" value="1"/>
</dbReference>
<keyword evidence="5 7" id="KW-1133">Transmembrane helix</keyword>
<evidence type="ECO:0000259" key="8">
    <source>
        <dbReference type="PROSITE" id="PS50893"/>
    </source>
</evidence>
<evidence type="ECO:0000256" key="7">
    <source>
        <dbReference type="SAM" id="Phobius"/>
    </source>
</evidence>
<dbReference type="InterPro" id="IPR003439">
    <property type="entry name" value="ABC_transporter-like_ATP-bd"/>
</dbReference>
<gene>
    <name evidence="10" type="ORF">GCM10017783_17230</name>
</gene>
<dbReference type="InterPro" id="IPR017871">
    <property type="entry name" value="ABC_transporter-like_CS"/>
</dbReference>
<proteinExistence type="predicted"/>
<dbReference type="PANTHER" id="PTHR24221">
    <property type="entry name" value="ATP-BINDING CASSETTE SUB-FAMILY B"/>
    <property type="match status" value="1"/>
</dbReference>
<feature type="domain" description="ABC transmembrane type-1" evidence="9">
    <location>
        <begin position="3"/>
        <end position="290"/>
    </location>
</feature>
<feature type="transmembrane region" description="Helical" evidence="7">
    <location>
        <begin position="43"/>
        <end position="63"/>
    </location>
</feature>
<dbReference type="SMART" id="SM00382">
    <property type="entry name" value="AAA"/>
    <property type="match status" value="1"/>
</dbReference>
<evidence type="ECO:0000256" key="6">
    <source>
        <dbReference type="ARBA" id="ARBA00023136"/>
    </source>
</evidence>
<dbReference type="InterPro" id="IPR003593">
    <property type="entry name" value="AAA+_ATPase"/>
</dbReference>
<feature type="transmembrane region" description="Helical" evidence="7">
    <location>
        <begin position="149"/>
        <end position="167"/>
    </location>
</feature>
<dbReference type="CDD" id="cd03228">
    <property type="entry name" value="ABCC_MRP_Like"/>
    <property type="match status" value="1"/>
</dbReference>
<reference evidence="11" key="1">
    <citation type="journal article" date="2019" name="Int. J. Syst. Evol. Microbiol.">
        <title>The Global Catalogue of Microorganisms (GCM) 10K type strain sequencing project: providing services to taxonomists for standard genome sequencing and annotation.</title>
        <authorList>
            <consortium name="The Broad Institute Genomics Platform"/>
            <consortium name="The Broad Institute Genome Sequencing Center for Infectious Disease"/>
            <person name="Wu L."/>
            <person name="Ma J."/>
        </authorList>
    </citation>
    <scope>NUCLEOTIDE SEQUENCE [LARGE SCALE GENOMIC DNA]</scope>
    <source>
        <strain evidence="11">CGMCC 1.18439</strain>
    </source>
</reference>
<dbReference type="PANTHER" id="PTHR24221:SF646">
    <property type="entry name" value="HAEMOLYSIN SECRETION ATP-BINDING PROTEIN"/>
    <property type="match status" value="1"/>
</dbReference>
<feature type="domain" description="ABC transporter" evidence="8">
    <location>
        <begin position="326"/>
        <end position="563"/>
    </location>
</feature>
<keyword evidence="6 7" id="KW-0472">Membrane</keyword>
<dbReference type="PROSITE" id="PS50929">
    <property type="entry name" value="ABC_TM1F"/>
    <property type="match status" value="1"/>
</dbReference>
<dbReference type="InterPro" id="IPR036640">
    <property type="entry name" value="ABC1_TM_sf"/>
</dbReference>
<dbReference type="InterPro" id="IPR027417">
    <property type="entry name" value="P-loop_NTPase"/>
</dbReference>